<reference evidence="5" key="2">
    <citation type="journal article" date="2021" name="Genome Biol. Evol.">
        <title>Developing a high-quality reference genome for a parasitic bivalve with doubly uniparental inheritance (Bivalvia: Unionida).</title>
        <authorList>
            <person name="Smith C.H."/>
        </authorList>
    </citation>
    <scope>NUCLEOTIDE SEQUENCE</scope>
    <source>
        <strain evidence="5">CHS0354</strain>
        <tissue evidence="5">Mantle</tissue>
    </source>
</reference>
<name>A0AAE0VMJ0_9BIVA</name>
<dbReference type="PROSITE" id="PS50011">
    <property type="entry name" value="PROTEIN_KINASE_DOM"/>
    <property type="match status" value="1"/>
</dbReference>
<dbReference type="GO" id="GO:0004672">
    <property type="term" value="F:protein kinase activity"/>
    <property type="evidence" value="ECO:0007669"/>
    <property type="project" value="InterPro"/>
</dbReference>
<accession>A0AAE0VMJ0</accession>
<dbReference type="CDD" id="cd00882">
    <property type="entry name" value="Ras_like_GTPase"/>
    <property type="match status" value="1"/>
</dbReference>
<dbReference type="Gene3D" id="3.40.50.300">
    <property type="entry name" value="P-loop containing nucleotide triphosphate hydrolases"/>
    <property type="match status" value="1"/>
</dbReference>
<evidence type="ECO:0000313" key="6">
    <source>
        <dbReference type="Proteomes" id="UP001195483"/>
    </source>
</evidence>
<keyword evidence="6" id="KW-1185">Reference proteome</keyword>
<comment type="caution">
    <text evidence="5">The sequence shown here is derived from an EMBL/GenBank/DDBJ whole genome shotgun (WGS) entry which is preliminary data.</text>
</comment>
<evidence type="ECO:0000313" key="5">
    <source>
        <dbReference type="EMBL" id="KAK3583738.1"/>
    </source>
</evidence>
<protein>
    <recommendedName>
        <fullName evidence="4">Protein kinase domain-containing protein</fullName>
    </recommendedName>
</protein>
<sequence length="1027" mass="117817">MAAGMNITSDEIRRHLEEAGDDYGQLACLIGKLNLWNGWPRFPGTAHEAKCFIQRILETNENMMTDRLQDLEKTIRLLIPTLENRRKVEQKTSNLYMRTMMILKSPDLSIVLKCLLDMHMSEYNDVLSKRCAALESAEVRILVTGETCAGKSSLMNVLMAGNYLPVDHGKCTRITCELKDSIHRKASIYYEKRLHPKTDLELTIDAETPVWNRVKECIRSGYDQPENEGDQTKPVEKIIILWPILHMKVSGNNDVNTTKENTQDQRLEECPWMQVTFVDSPGFGGDEESFSCLKLSAQSCDGYIFVINNGSHHGVEKDRVQTMMAMLKQNAELDGTNLNLSSTYFICNKWDMVPPDRKESFKTEILDQLQHIWLGITEEQIFPFSASQVLKMITASRPSEQYCDFMRYVCNVVENAVHLKIENHCLWLLRFLERTSALVMNCKRLKEYAKEEKENLLQYVQKFRSVLSGLDGRCTNITETFKKNGLGELKRKIRSCMEASESELCEWSEEDINFMMQYGDWNPNGKNLDNIIKDRIKKTLKNDKDVMSVINDYLKELDHLSEDFNEAACKLILSEPMLADKSKSKRFVQNLFSLMKILSYILFPHKKYFVLQSGISMKYIPENECKPEKSFNDDLVSYMKERSSKYVKLITGSWLSSVAAEMSADIQSHAKKLMTDIQKGIKALDTFSESVSYKVMRGFKIELFETITNKCRKLFFLNVMKHEIHSNRLIIDEQNLIGQGTFGCVRGGLLKEENGSIQIAAKIIQSSDLQTIFGECFLMRQLMLKANTAKGGESPPVVRYFGSMYSKNDVGYELILVMELCNTDLRRQIETGFLTPSNVANAVLFPGAARRTTPRATLLSSSSYALDIAIQAAKGLRFVHENGIVHRDVKPSNFLVSFREKQVFVKITDVGVSKEYNIITTRGQHIGTPLYHSPEIRLNPLNYHSPACDVYSFGLVLWEVWYGRRVFHEIPLNQLEKHITLNTPDFNDYYPPAELKELIEACWNRKPRLRPDMKTIVQKLTKLAAKK</sequence>
<evidence type="ECO:0000256" key="2">
    <source>
        <dbReference type="ARBA" id="ARBA00022840"/>
    </source>
</evidence>
<dbReference type="InterPro" id="IPR011009">
    <property type="entry name" value="Kinase-like_dom_sf"/>
</dbReference>
<dbReference type="InterPro" id="IPR045063">
    <property type="entry name" value="Dynamin_N"/>
</dbReference>
<dbReference type="EMBL" id="JAEAOA010001385">
    <property type="protein sequence ID" value="KAK3583738.1"/>
    <property type="molecule type" value="Genomic_DNA"/>
</dbReference>
<dbReference type="Pfam" id="PF00350">
    <property type="entry name" value="Dynamin_N"/>
    <property type="match status" value="1"/>
</dbReference>
<dbReference type="AlphaFoldDB" id="A0AAE0VMJ0"/>
<dbReference type="Gene3D" id="3.30.200.20">
    <property type="entry name" value="Phosphorylase Kinase, domain 1"/>
    <property type="match status" value="1"/>
</dbReference>
<reference evidence="5" key="1">
    <citation type="journal article" date="2021" name="Genome Biol. Evol.">
        <title>A High-Quality Reference Genome for a Parasitic Bivalve with Doubly Uniparental Inheritance (Bivalvia: Unionida).</title>
        <authorList>
            <person name="Smith C.H."/>
        </authorList>
    </citation>
    <scope>NUCLEOTIDE SEQUENCE</scope>
    <source>
        <strain evidence="5">CHS0354</strain>
    </source>
</reference>
<feature type="binding site" evidence="3">
    <location>
        <position position="762"/>
    </location>
    <ligand>
        <name>ATP</name>
        <dbReference type="ChEBI" id="CHEBI:30616"/>
    </ligand>
</feature>
<gene>
    <name evidence="5" type="ORF">CHS0354_022772</name>
</gene>
<dbReference type="SMART" id="SM00220">
    <property type="entry name" value="S_TKc"/>
    <property type="match status" value="1"/>
</dbReference>
<feature type="domain" description="Protein kinase" evidence="4">
    <location>
        <begin position="731"/>
        <end position="1023"/>
    </location>
</feature>
<evidence type="ECO:0000256" key="3">
    <source>
        <dbReference type="PROSITE-ProRule" id="PRU10141"/>
    </source>
</evidence>
<dbReference type="Gene3D" id="1.10.510.10">
    <property type="entry name" value="Transferase(Phosphotransferase) domain 1"/>
    <property type="match status" value="1"/>
</dbReference>
<evidence type="ECO:0000256" key="1">
    <source>
        <dbReference type="ARBA" id="ARBA00022741"/>
    </source>
</evidence>
<keyword evidence="2 3" id="KW-0067">ATP-binding</keyword>
<dbReference type="InterPro" id="IPR000719">
    <property type="entry name" value="Prot_kinase_dom"/>
</dbReference>
<organism evidence="5 6">
    <name type="scientific">Potamilus streckersoni</name>
    <dbReference type="NCBI Taxonomy" id="2493646"/>
    <lineage>
        <taxon>Eukaryota</taxon>
        <taxon>Metazoa</taxon>
        <taxon>Spiralia</taxon>
        <taxon>Lophotrochozoa</taxon>
        <taxon>Mollusca</taxon>
        <taxon>Bivalvia</taxon>
        <taxon>Autobranchia</taxon>
        <taxon>Heteroconchia</taxon>
        <taxon>Palaeoheterodonta</taxon>
        <taxon>Unionida</taxon>
        <taxon>Unionoidea</taxon>
        <taxon>Unionidae</taxon>
        <taxon>Ambleminae</taxon>
        <taxon>Lampsilini</taxon>
        <taxon>Potamilus</taxon>
    </lineage>
</organism>
<dbReference type="InterPro" id="IPR008271">
    <property type="entry name" value="Ser/Thr_kinase_AS"/>
</dbReference>
<dbReference type="PANTHER" id="PTHR26392:SF92">
    <property type="entry name" value="PROTEIN KINASE DOMAIN-CONTAINING PROTEIN"/>
    <property type="match status" value="1"/>
</dbReference>
<dbReference type="InterPro" id="IPR027417">
    <property type="entry name" value="P-loop_NTPase"/>
</dbReference>
<dbReference type="SUPFAM" id="SSF52540">
    <property type="entry name" value="P-loop containing nucleoside triphosphate hydrolases"/>
    <property type="match status" value="1"/>
</dbReference>
<dbReference type="GO" id="GO:0005524">
    <property type="term" value="F:ATP binding"/>
    <property type="evidence" value="ECO:0007669"/>
    <property type="project" value="UniProtKB-UniRule"/>
</dbReference>
<dbReference type="SUPFAM" id="SSF48371">
    <property type="entry name" value="ARM repeat"/>
    <property type="match status" value="1"/>
</dbReference>
<proteinExistence type="predicted"/>
<dbReference type="PANTHER" id="PTHR26392">
    <property type="entry name" value="MITOGEN-ACTIVATED PROTEIN KINASE KINASE KINASE 7-RELATED"/>
    <property type="match status" value="1"/>
</dbReference>
<dbReference type="InterPro" id="IPR017441">
    <property type="entry name" value="Protein_kinase_ATP_BS"/>
</dbReference>
<dbReference type="PROSITE" id="PS00108">
    <property type="entry name" value="PROTEIN_KINASE_ST"/>
    <property type="match status" value="1"/>
</dbReference>
<dbReference type="SUPFAM" id="SSF56112">
    <property type="entry name" value="Protein kinase-like (PK-like)"/>
    <property type="match status" value="1"/>
</dbReference>
<dbReference type="PROSITE" id="PS00107">
    <property type="entry name" value="PROTEIN_KINASE_ATP"/>
    <property type="match status" value="1"/>
</dbReference>
<dbReference type="Pfam" id="PF00069">
    <property type="entry name" value="Pkinase"/>
    <property type="match status" value="1"/>
</dbReference>
<reference evidence="5" key="3">
    <citation type="submission" date="2023-05" db="EMBL/GenBank/DDBJ databases">
        <authorList>
            <person name="Smith C.H."/>
        </authorList>
    </citation>
    <scope>NUCLEOTIDE SEQUENCE</scope>
    <source>
        <strain evidence="5">CHS0354</strain>
        <tissue evidence="5">Mantle</tissue>
    </source>
</reference>
<dbReference type="InterPro" id="IPR016024">
    <property type="entry name" value="ARM-type_fold"/>
</dbReference>
<keyword evidence="1 3" id="KW-0547">Nucleotide-binding</keyword>
<dbReference type="Proteomes" id="UP001195483">
    <property type="component" value="Unassembled WGS sequence"/>
</dbReference>
<evidence type="ECO:0000259" key="4">
    <source>
        <dbReference type="PROSITE" id="PS50011"/>
    </source>
</evidence>